<dbReference type="InterPro" id="IPR044751">
    <property type="entry name" value="Ion_transp-like_CBS"/>
</dbReference>
<dbReference type="SUPFAM" id="SSF56176">
    <property type="entry name" value="FAD-binding/transporter-associated domain-like"/>
    <property type="match status" value="1"/>
</dbReference>
<dbReference type="SMART" id="SM01091">
    <property type="entry name" value="CorC_HlyC"/>
    <property type="match status" value="1"/>
</dbReference>
<accession>A0A1E7QLA0</accession>
<keyword evidence="2" id="KW-0677">Repeat</keyword>
<keyword evidence="7" id="KW-1185">Reference proteome</keyword>
<dbReference type="InterPro" id="IPR000644">
    <property type="entry name" value="CBS_dom"/>
</dbReference>
<dbReference type="InterPro" id="IPR036318">
    <property type="entry name" value="FAD-bd_PCMH-like_sf"/>
</dbReference>
<evidence type="ECO:0000256" key="4">
    <source>
        <dbReference type="PROSITE-ProRule" id="PRU00703"/>
    </source>
</evidence>
<comment type="caution">
    <text evidence="6">The sequence shown here is derived from an EMBL/GenBank/DDBJ whole genome shotgun (WGS) entry which is preliminary data.</text>
</comment>
<dbReference type="SUPFAM" id="SSF54631">
    <property type="entry name" value="CBS-domain pair"/>
    <property type="match status" value="1"/>
</dbReference>
<dbReference type="InterPro" id="IPR046342">
    <property type="entry name" value="CBS_dom_sf"/>
</dbReference>
<dbReference type="Gene3D" id="3.30.465.10">
    <property type="match status" value="1"/>
</dbReference>
<evidence type="ECO:0000313" key="6">
    <source>
        <dbReference type="EMBL" id="OEY87187.1"/>
    </source>
</evidence>
<dbReference type="AlphaFoldDB" id="A0A1E7QLA0"/>
<evidence type="ECO:0000256" key="2">
    <source>
        <dbReference type="ARBA" id="ARBA00022737"/>
    </source>
</evidence>
<dbReference type="Proteomes" id="UP000175679">
    <property type="component" value="Unassembled WGS sequence"/>
</dbReference>
<name>A0A1E7QLA0_WOLPI</name>
<reference evidence="6 7" key="1">
    <citation type="submission" date="2016-09" db="EMBL/GenBank/DDBJ databases">
        <title>Genomic evidence for plant-parasitic nematodes as the earliest Wolbachia hosts.</title>
        <authorList>
            <person name="Brown A.M."/>
            <person name="Wasala S.K."/>
            <person name="Howe D.K."/>
            <person name="Peetz A.B."/>
            <person name="Zasada I.A."/>
            <person name="Denver D.R."/>
        </authorList>
    </citation>
    <scope>NUCLEOTIDE SEQUENCE [LARGE SCALE GENOMIC DNA]</scope>
    <source>
        <strain evidence="7">wPpe</strain>
    </source>
</reference>
<dbReference type="PANTHER" id="PTHR22777:SF17">
    <property type="entry name" value="UPF0053 PROTEIN SLL0260"/>
    <property type="match status" value="1"/>
</dbReference>
<dbReference type="PROSITE" id="PS51371">
    <property type="entry name" value="CBS"/>
    <property type="match status" value="1"/>
</dbReference>
<dbReference type="GO" id="GO:0050660">
    <property type="term" value="F:flavin adenine dinucleotide binding"/>
    <property type="evidence" value="ECO:0007669"/>
    <property type="project" value="InterPro"/>
</dbReference>
<evidence type="ECO:0000313" key="7">
    <source>
        <dbReference type="Proteomes" id="UP000175679"/>
    </source>
</evidence>
<evidence type="ECO:0000256" key="1">
    <source>
        <dbReference type="ARBA" id="ARBA00006446"/>
    </source>
</evidence>
<protein>
    <recommendedName>
        <fullName evidence="5">CBS domain-containing protein</fullName>
    </recommendedName>
</protein>
<keyword evidence="3 4" id="KW-0129">CBS domain</keyword>
<evidence type="ECO:0000256" key="3">
    <source>
        <dbReference type="ARBA" id="ARBA00023122"/>
    </source>
</evidence>
<dbReference type="Pfam" id="PF03471">
    <property type="entry name" value="CorC_HlyC"/>
    <property type="match status" value="1"/>
</dbReference>
<dbReference type="CDD" id="cd04590">
    <property type="entry name" value="CBS_pair_CorC_HlyC_assoc"/>
    <property type="match status" value="1"/>
</dbReference>
<gene>
    <name evidence="6" type="ORF">BIY23_00585</name>
</gene>
<comment type="similarity">
    <text evidence="1">Belongs to the UPF0053 family. Hemolysin C subfamily.</text>
</comment>
<dbReference type="PANTHER" id="PTHR22777">
    <property type="entry name" value="HEMOLYSIN-RELATED"/>
    <property type="match status" value="1"/>
</dbReference>
<dbReference type="InterPro" id="IPR005170">
    <property type="entry name" value="Transptr-assoc_dom"/>
</dbReference>
<dbReference type="Gene3D" id="3.10.580.10">
    <property type="entry name" value="CBS-domain"/>
    <property type="match status" value="1"/>
</dbReference>
<sequence>MNKKKKHTSLVEKVVYRVLLFFFKKTSILRKSAIKALMEGSSDLNIVFIDSLLKFHDCNIIDIMTPRTEIYAIDIDSSNDEVMEKVRNTHHTKILVYKNSFDNIIGFFYVKDIILNDCQSFNLKYIIQNIIFVPPSMKTTNLFIKMQSSKSCLAVVLDEYGGTYGIISISDLIWEMLPSFDEASSEYTIIKLSDNIFEVPARVLLKDIEKELNIMLRDPDDDYVTLGGLVLSIAGKVPFNDEVIKYKNNIKFIVKDANERYINRIILDLSNYTEHF</sequence>
<organism evidence="6 7">
    <name type="scientific">Wolbachia pipientis</name>
    <dbReference type="NCBI Taxonomy" id="955"/>
    <lineage>
        <taxon>Bacteria</taxon>
        <taxon>Pseudomonadati</taxon>
        <taxon>Pseudomonadota</taxon>
        <taxon>Alphaproteobacteria</taxon>
        <taxon>Rickettsiales</taxon>
        <taxon>Anaplasmataceae</taxon>
        <taxon>Wolbachieae</taxon>
        <taxon>Wolbachia</taxon>
    </lineage>
</organism>
<dbReference type="EMBL" id="MJMG01000001">
    <property type="protein sequence ID" value="OEY87187.1"/>
    <property type="molecule type" value="Genomic_DNA"/>
</dbReference>
<proteinExistence type="inferred from homology"/>
<dbReference type="InterPro" id="IPR016169">
    <property type="entry name" value="FAD-bd_PCMH_sub2"/>
</dbReference>
<evidence type="ECO:0000259" key="5">
    <source>
        <dbReference type="PROSITE" id="PS51371"/>
    </source>
</evidence>
<dbReference type="RefSeq" id="WP_070064839.1">
    <property type="nucleotide sequence ID" value="NZ_MJMG01000001.1"/>
</dbReference>
<feature type="domain" description="CBS" evidence="5">
    <location>
        <begin position="126"/>
        <end position="182"/>
    </location>
</feature>
<dbReference type="Pfam" id="PF00571">
    <property type="entry name" value="CBS"/>
    <property type="match status" value="2"/>
</dbReference>
<dbReference type="GO" id="GO:0005886">
    <property type="term" value="C:plasma membrane"/>
    <property type="evidence" value="ECO:0007669"/>
    <property type="project" value="TreeGrafter"/>
</dbReference>
<dbReference type="OrthoDB" id="9805314at2"/>